<organism evidence="1">
    <name type="scientific">Zea mays</name>
    <name type="common">Maize</name>
    <dbReference type="NCBI Taxonomy" id="4577"/>
    <lineage>
        <taxon>Eukaryota</taxon>
        <taxon>Viridiplantae</taxon>
        <taxon>Streptophyta</taxon>
        <taxon>Embryophyta</taxon>
        <taxon>Tracheophyta</taxon>
        <taxon>Spermatophyta</taxon>
        <taxon>Magnoliopsida</taxon>
        <taxon>Liliopsida</taxon>
        <taxon>Poales</taxon>
        <taxon>Poaceae</taxon>
        <taxon>PACMAD clade</taxon>
        <taxon>Panicoideae</taxon>
        <taxon>Andropogonodae</taxon>
        <taxon>Andropogoneae</taxon>
        <taxon>Tripsacinae</taxon>
        <taxon>Zea</taxon>
    </lineage>
</organism>
<dbReference type="EMBL" id="CM007650">
    <property type="protein sequence ID" value="ONM53744.1"/>
    <property type="molecule type" value="Genomic_DNA"/>
</dbReference>
<accession>A0A1D6I0E2</accession>
<name>A0A1D6I0E2_MAIZE</name>
<gene>
    <name evidence="1" type="ORF">ZEAMMB73_Zm00001d019805</name>
</gene>
<dbReference type="AlphaFoldDB" id="A0A1D6I0E2"/>
<sequence length="81" mass="8810">MPRRQALKGQARVAALRELRALATAHQSVTKAIAEAGFTRGALERPAWSGETTLSRLVGALIAFTPLYLVLKLASREVIIR</sequence>
<reference evidence="1" key="1">
    <citation type="submission" date="2015-12" db="EMBL/GenBank/DDBJ databases">
        <title>Update maize B73 reference genome by single molecule sequencing technologies.</title>
        <authorList>
            <consortium name="Maize Genome Sequencing Project"/>
            <person name="Ware D."/>
        </authorList>
    </citation>
    <scope>NUCLEOTIDE SEQUENCE [LARGE SCALE GENOMIC DNA]</scope>
    <source>
        <tissue evidence="1">Seedling</tissue>
    </source>
</reference>
<protein>
    <submittedName>
        <fullName evidence="1">CMV 1a interacting protein 1</fullName>
    </submittedName>
</protein>
<evidence type="ECO:0000313" key="1">
    <source>
        <dbReference type="EMBL" id="ONM53744.1"/>
    </source>
</evidence>
<proteinExistence type="predicted"/>